<evidence type="ECO:0000313" key="3">
    <source>
        <dbReference type="Proteomes" id="UP000192761"/>
    </source>
</evidence>
<dbReference type="Proteomes" id="UP000192761">
    <property type="component" value="Unassembled WGS sequence"/>
</dbReference>
<dbReference type="AlphaFoldDB" id="A0A1W1XJV3"/>
<dbReference type="GO" id="GO:0003677">
    <property type="term" value="F:DNA binding"/>
    <property type="evidence" value="ECO:0007669"/>
    <property type="project" value="InterPro"/>
</dbReference>
<dbReference type="SMART" id="SM00530">
    <property type="entry name" value="HTH_XRE"/>
    <property type="match status" value="1"/>
</dbReference>
<evidence type="ECO:0000259" key="1">
    <source>
        <dbReference type="PROSITE" id="PS50943"/>
    </source>
</evidence>
<protein>
    <submittedName>
        <fullName evidence="2">Transcriptional regulator, contains XRE-family HTH domain</fullName>
    </submittedName>
</protein>
<dbReference type="STRING" id="1121001.SAMN02745857_01798"/>
<dbReference type="InterPro" id="IPR010982">
    <property type="entry name" value="Lambda_DNA-bd_dom_sf"/>
</dbReference>
<dbReference type="EMBL" id="FWXD01000009">
    <property type="protein sequence ID" value="SMC24266.1"/>
    <property type="molecule type" value="Genomic_DNA"/>
</dbReference>
<dbReference type="OrthoDB" id="7011085at2"/>
<proteinExistence type="predicted"/>
<dbReference type="InterPro" id="IPR001387">
    <property type="entry name" value="Cro/C1-type_HTH"/>
</dbReference>
<sequence length="153" mass="15792">MSTIGERIKAERKRLGLNQEALATAGGVQRRTQTNYESDERSPDAAYLIAIAAAGVDVLYVLTGQPGGATLAHDEAQLLQHYRQIPAQLKPAALGSVAAVAAASAGTAGAAPPGTAATQVQQNFKGDVGQSNTGDITITGNTDFTFGINKQKK</sequence>
<evidence type="ECO:0000313" key="2">
    <source>
        <dbReference type="EMBL" id="SMC24266.1"/>
    </source>
</evidence>
<organism evidence="2 3">
    <name type="scientific">Andreprevotia lacus DSM 23236</name>
    <dbReference type="NCBI Taxonomy" id="1121001"/>
    <lineage>
        <taxon>Bacteria</taxon>
        <taxon>Pseudomonadati</taxon>
        <taxon>Pseudomonadota</taxon>
        <taxon>Betaproteobacteria</taxon>
        <taxon>Neisseriales</taxon>
        <taxon>Chitinibacteraceae</taxon>
        <taxon>Andreprevotia</taxon>
    </lineage>
</organism>
<dbReference type="RefSeq" id="WP_139798754.1">
    <property type="nucleotide sequence ID" value="NZ_FWXD01000009.1"/>
</dbReference>
<dbReference type="SUPFAM" id="SSF47413">
    <property type="entry name" value="lambda repressor-like DNA-binding domains"/>
    <property type="match status" value="1"/>
</dbReference>
<keyword evidence="3" id="KW-1185">Reference proteome</keyword>
<dbReference type="Pfam" id="PF01381">
    <property type="entry name" value="HTH_3"/>
    <property type="match status" value="1"/>
</dbReference>
<dbReference type="CDD" id="cd00093">
    <property type="entry name" value="HTH_XRE"/>
    <property type="match status" value="1"/>
</dbReference>
<gene>
    <name evidence="2" type="ORF">SAMN02745857_01798</name>
</gene>
<name>A0A1W1XJV3_9NEIS</name>
<accession>A0A1W1XJV3</accession>
<feature type="domain" description="HTH cro/C1-type" evidence="1">
    <location>
        <begin position="8"/>
        <end position="61"/>
    </location>
</feature>
<dbReference type="Gene3D" id="1.10.260.40">
    <property type="entry name" value="lambda repressor-like DNA-binding domains"/>
    <property type="match status" value="1"/>
</dbReference>
<reference evidence="2 3" key="1">
    <citation type="submission" date="2017-04" db="EMBL/GenBank/DDBJ databases">
        <authorList>
            <person name="Afonso C.L."/>
            <person name="Miller P.J."/>
            <person name="Scott M.A."/>
            <person name="Spackman E."/>
            <person name="Goraichik I."/>
            <person name="Dimitrov K.M."/>
            <person name="Suarez D.L."/>
            <person name="Swayne D.E."/>
        </authorList>
    </citation>
    <scope>NUCLEOTIDE SEQUENCE [LARGE SCALE GENOMIC DNA]</scope>
    <source>
        <strain evidence="2 3">DSM 23236</strain>
    </source>
</reference>
<dbReference type="PROSITE" id="PS50943">
    <property type="entry name" value="HTH_CROC1"/>
    <property type="match status" value="1"/>
</dbReference>